<organism evidence="1 2">
    <name type="scientific">Microthyrium microscopicum</name>
    <dbReference type="NCBI Taxonomy" id="703497"/>
    <lineage>
        <taxon>Eukaryota</taxon>
        <taxon>Fungi</taxon>
        <taxon>Dikarya</taxon>
        <taxon>Ascomycota</taxon>
        <taxon>Pezizomycotina</taxon>
        <taxon>Dothideomycetes</taxon>
        <taxon>Dothideomycetes incertae sedis</taxon>
        <taxon>Microthyriales</taxon>
        <taxon>Microthyriaceae</taxon>
        <taxon>Microthyrium</taxon>
    </lineage>
</organism>
<keyword evidence="2" id="KW-1185">Reference proteome</keyword>
<accession>A0A6A6USB0</accession>
<name>A0A6A6USB0_9PEZI</name>
<sequence length="362" mass="41385">MSSRSFDYDEWVQGHERTTNTHDDTPKPSSNGLRSMFPIEVWLMIISYMDKETAANFAMTASFPMEMIGFDAIRHILNPATTQCNTLQQLRLLEGIRRMFPKSFLCDHGNCIRYHAALPALDEDTCFLKETIKWETHACTGDRDSVRMPDGAWTTEFPQAVMLHHEFGKGFGMPLETLDFDSSLYFDLVGEYFITSKQLRKCTNRIPSSWLGISNGPVLGSSCQWDSVTPPEILASSTYQCSHMHCTTQEEMEGPTDNSRKPYLAKDWVVAKSCRICPSESRCSVVHVNYMENIASFSRSFEDEVISVGSHVLHFDRYVDFGSGLPSSKQWLALTKSSIYSSYFTGERDMKRRFYGSQQRNW</sequence>
<evidence type="ECO:0000313" key="1">
    <source>
        <dbReference type="EMBL" id="KAF2673814.1"/>
    </source>
</evidence>
<dbReference type="AlphaFoldDB" id="A0A6A6USB0"/>
<proteinExistence type="predicted"/>
<reference evidence="1" key="1">
    <citation type="journal article" date="2020" name="Stud. Mycol.">
        <title>101 Dothideomycetes genomes: a test case for predicting lifestyles and emergence of pathogens.</title>
        <authorList>
            <person name="Haridas S."/>
            <person name="Albert R."/>
            <person name="Binder M."/>
            <person name="Bloem J."/>
            <person name="Labutti K."/>
            <person name="Salamov A."/>
            <person name="Andreopoulos B."/>
            <person name="Baker S."/>
            <person name="Barry K."/>
            <person name="Bills G."/>
            <person name="Bluhm B."/>
            <person name="Cannon C."/>
            <person name="Castanera R."/>
            <person name="Culley D."/>
            <person name="Daum C."/>
            <person name="Ezra D."/>
            <person name="Gonzalez J."/>
            <person name="Henrissat B."/>
            <person name="Kuo A."/>
            <person name="Liang C."/>
            <person name="Lipzen A."/>
            <person name="Lutzoni F."/>
            <person name="Magnuson J."/>
            <person name="Mondo S."/>
            <person name="Nolan M."/>
            <person name="Ohm R."/>
            <person name="Pangilinan J."/>
            <person name="Park H.-J."/>
            <person name="Ramirez L."/>
            <person name="Alfaro M."/>
            <person name="Sun H."/>
            <person name="Tritt A."/>
            <person name="Yoshinaga Y."/>
            <person name="Zwiers L.-H."/>
            <person name="Turgeon B."/>
            <person name="Goodwin S."/>
            <person name="Spatafora J."/>
            <person name="Crous P."/>
            <person name="Grigoriev I."/>
        </authorList>
    </citation>
    <scope>NUCLEOTIDE SEQUENCE</scope>
    <source>
        <strain evidence="1">CBS 115976</strain>
    </source>
</reference>
<protein>
    <submittedName>
        <fullName evidence="1">Uncharacterized protein</fullName>
    </submittedName>
</protein>
<gene>
    <name evidence="1" type="ORF">BT63DRAFT_410771</name>
</gene>
<dbReference type="Proteomes" id="UP000799302">
    <property type="component" value="Unassembled WGS sequence"/>
</dbReference>
<dbReference type="EMBL" id="MU004231">
    <property type="protein sequence ID" value="KAF2673814.1"/>
    <property type="molecule type" value="Genomic_DNA"/>
</dbReference>
<evidence type="ECO:0000313" key="2">
    <source>
        <dbReference type="Proteomes" id="UP000799302"/>
    </source>
</evidence>